<evidence type="ECO:0000313" key="1">
    <source>
        <dbReference type="EMBL" id="MBD1602071.1"/>
    </source>
</evidence>
<keyword evidence="2" id="KW-1185">Reference proteome</keyword>
<comment type="caution">
    <text evidence="1">The sequence shown here is derived from an EMBL/GenBank/DDBJ whole genome shotgun (WGS) entry which is preliminary data.</text>
</comment>
<evidence type="ECO:0000313" key="2">
    <source>
        <dbReference type="Proteomes" id="UP000805841"/>
    </source>
</evidence>
<organism evidence="1 2">
    <name type="scientific">Pseudomonas typographi</name>
    <dbReference type="NCBI Taxonomy" id="2715964"/>
    <lineage>
        <taxon>Bacteria</taxon>
        <taxon>Pseudomonadati</taxon>
        <taxon>Pseudomonadota</taxon>
        <taxon>Gammaproteobacteria</taxon>
        <taxon>Pseudomonadales</taxon>
        <taxon>Pseudomonadaceae</taxon>
        <taxon>Pseudomonas</taxon>
    </lineage>
</organism>
<dbReference type="EMBL" id="JAAOCA010000051">
    <property type="protein sequence ID" value="MBD1602071.1"/>
    <property type="molecule type" value="Genomic_DNA"/>
</dbReference>
<protein>
    <submittedName>
        <fullName evidence="1">Protein L</fullName>
    </submittedName>
</protein>
<dbReference type="RefSeq" id="WP_190426478.1">
    <property type="nucleotide sequence ID" value="NZ_JAAOCA010000051.1"/>
</dbReference>
<dbReference type="Proteomes" id="UP000805841">
    <property type="component" value="Unassembled WGS sequence"/>
</dbReference>
<reference evidence="1 2" key="1">
    <citation type="journal article" date="2020" name="Insects">
        <title>Bacteria Belonging to Pseudomonas typographi sp. nov. from the Bark Beetle Ips typographus Have Genomic Potential to Aid in the Host Ecology.</title>
        <authorList>
            <person name="Peral-Aranega E."/>
            <person name="Saati-Santamaria Z."/>
            <person name="Kolarik M."/>
            <person name="Rivas R."/>
            <person name="Garcia-Fraile P."/>
        </authorList>
    </citation>
    <scope>NUCLEOTIDE SEQUENCE [LARGE SCALE GENOMIC DNA]</scope>
    <source>
        <strain evidence="1 2">CA3A</strain>
    </source>
</reference>
<sequence>MAQFIRSTTKYLTEITPTLLGSGPEWTSVFTPGQRVPTSGIYRCKGCSQEISANEGNPFPPQNHHQHALLEVGIEWQLIVKTNAN</sequence>
<gene>
    <name evidence="1" type="ORF">HAQ05_25665</name>
</gene>
<proteinExistence type="predicted"/>
<accession>A0ABR7Z938</accession>
<name>A0ABR7Z938_9PSED</name>